<sequence length="120" mass="14640">MVQLEQYIGKYPSWYPSIQILAYRQEDHEKLDLKETPLMHSTARPYHRILNQFSRNEWKLAQNNKKYCWFGWIPYQMRETHWKKIEFDGPQQILFKRPCIAILNGEIHKRVDDTVLVTFN</sequence>
<gene>
    <name evidence="1" type="ORF">Tcan_03976</name>
</gene>
<organism evidence="1 2">
    <name type="scientific">Toxocara canis</name>
    <name type="common">Canine roundworm</name>
    <dbReference type="NCBI Taxonomy" id="6265"/>
    <lineage>
        <taxon>Eukaryota</taxon>
        <taxon>Metazoa</taxon>
        <taxon>Ecdysozoa</taxon>
        <taxon>Nematoda</taxon>
        <taxon>Chromadorea</taxon>
        <taxon>Rhabditida</taxon>
        <taxon>Spirurina</taxon>
        <taxon>Ascaridomorpha</taxon>
        <taxon>Ascaridoidea</taxon>
        <taxon>Toxocaridae</taxon>
        <taxon>Toxocara</taxon>
    </lineage>
</organism>
<dbReference type="AlphaFoldDB" id="A0A0B2VLW9"/>
<reference evidence="1 2" key="1">
    <citation type="submission" date="2014-11" db="EMBL/GenBank/DDBJ databases">
        <title>Genetic blueprint of the zoonotic pathogen Toxocara canis.</title>
        <authorList>
            <person name="Zhu X.-Q."/>
            <person name="Korhonen P.K."/>
            <person name="Cai H."/>
            <person name="Young N.D."/>
            <person name="Nejsum P."/>
            <person name="von Samson-Himmelstjerna G."/>
            <person name="Boag P.R."/>
            <person name="Tan P."/>
            <person name="Li Q."/>
            <person name="Min J."/>
            <person name="Yang Y."/>
            <person name="Wang X."/>
            <person name="Fang X."/>
            <person name="Hall R.S."/>
            <person name="Hofmann A."/>
            <person name="Sternberg P.W."/>
            <person name="Jex A.R."/>
            <person name="Gasser R.B."/>
        </authorList>
    </citation>
    <scope>NUCLEOTIDE SEQUENCE [LARGE SCALE GENOMIC DNA]</scope>
    <source>
        <strain evidence="1">PN_DK_2014</strain>
    </source>
</reference>
<accession>A0A0B2VLW9</accession>
<keyword evidence="2" id="KW-1185">Reference proteome</keyword>
<name>A0A0B2VLW9_TOXCA</name>
<proteinExistence type="predicted"/>
<dbReference type="Proteomes" id="UP000031036">
    <property type="component" value="Unassembled WGS sequence"/>
</dbReference>
<protein>
    <submittedName>
        <fullName evidence="1">Uncharacterized protein</fullName>
    </submittedName>
</protein>
<comment type="caution">
    <text evidence="1">The sequence shown here is derived from an EMBL/GenBank/DDBJ whole genome shotgun (WGS) entry which is preliminary data.</text>
</comment>
<evidence type="ECO:0000313" key="1">
    <source>
        <dbReference type="EMBL" id="KHN82339.1"/>
    </source>
</evidence>
<evidence type="ECO:0000313" key="2">
    <source>
        <dbReference type="Proteomes" id="UP000031036"/>
    </source>
</evidence>
<dbReference type="EMBL" id="JPKZ01001381">
    <property type="protein sequence ID" value="KHN82339.1"/>
    <property type="molecule type" value="Genomic_DNA"/>
</dbReference>